<keyword evidence="3" id="KW-1185">Reference proteome</keyword>
<organism evidence="2 3">
    <name type="scientific">Salix suchowensis</name>
    <dbReference type="NCBI Taxonomy" id="1278906"/>
    <lineage>
        <taxon>Eukaryota</taxon>
        <taxon>Viridiplantae</taxon>
        <taxon>Streptophyta</taxon>
        <taxon>Embryophyta</taxon>
        <taxon>Tracheophyta</taxon>
        <taxon>Spermatophyta</taxon>
        <taxon>Magnoliopsida</taxon>
        <taxon>eudicotyledons</taxon>
        <taxon>Gunneridae</taxon>
        <taxon>Pentapetalae</taxon>
        <taxon>rosids</taxon>
        <taxon>fabids</taxon>
        <taxon>Malpighiales</taxon>
        <taxon>Salicaceae</taxon>
        <taxon>Saliceae</taxon>
        <taxon>Salix</taxon>
    </lineage>
</organism>
<name>A0ABQ9BN88_9ROSI</name>
<reference evidence="2" key="2">
    <citation type="journal article" date="2023" name="Int. J. Mol. Sci.">
        <title>De Novo Assembly and Annotation of 11 Diverse Shrub Willow (Salix) Genomes Reveals Novel Gene Organization in Sex-Linked Regions.</title>
        <authorList>
            <person name="Hyden B."/>
            <person name="Feng K."/>
            <person name="Yates T.B."/>
            <person name="Jawdy S."/>
            <person name="Cereghino C."/>
            <person name="Smart L.B."/>
            <person name="Muchero W."/>
        </authorList>
    </citation>
    <scope>NUCLEOTIDE SEQUENCE</scope>
    <source>
        <tissue evidence="2">Shoot tip</tissue>
    </source>
</reference>
<dbReference type="SUPFAM" id="SSF54427">
    <property type="entry name" value="NTF2-like"/>
    <property type="match status" value="1"/>
</dbReference>
<dbReference type="InterPro" id="IPR037401">
    <property type="entry name" value="SnoaL-like"/>
</dbReference>
<evidence type="ECO:0000313" key="3">
    <source>
        <dbReference type="Proteomes" id="UP001141253"/>
    </source>
</evidence>
<sequence>MAAAVNFPCRIPRHAISLKGVAGLTFASTPSKGSCQLMQSNVKMEREAACLRKQVNNKSLNKRWVSMVVSAAGDFDFKLGSSPSNMIKQFYACINDKKLKELDGYVSEDCHFEDCSFLQPMQGKKEVMHFFRQLTAGMGQNVKFVIEHVCEDDEMTAGVNWHLEWKTIQIPFTRGCSFYECSHKDDRLIIKKALVVIESPIKPGGIVLTLLKNVTAIFDDFPKAAEWLLKSPHVIMQVCSKIYSRLLAPFVNPLLAGYIRAWNLAARFICFCTKYSTPFSNEVFWIGCTHKSFYIHKHQQ</sequence>
<dbReference type="Proteomes" id="UP001141253">
    <property type="component" value="Chromosome 3"/>
</dbReference>
<protein>
    <recommendedName>
        <fullName evidence="1">SnoaL-like domain-containing protein</fullName>
    </recommendedName>
</protein>
<dbReference type="PANTHER" id="PTHR33698:SF1">
    <property type="entry name" value="NUCLEAR TRANSPORT FACTOR 2 (NTF2) FAMILY PROTEIN"/>
    <property type="match status" value="1"/>
</dbReference>
<comment type="caution">
    <text evidence="2">The sequence shown here is derived from an EMBL/GenBank/DDBJ whole genome shotgun (WGS) entry which is preliminary data.</text>
</comment>
<dbReference type="Pfam" id="PF12680">
    <property type="entry name" value="SnoaL_2"/>
    <property type="match status" value="1"/>
</dbReference>
<gene>
    <name evidence="2" type="ORF">OIU77_027056</name>
</gene>
<dbReference type="InterPro" id="IPR032710">
    <property type="entry name" value="NTF2-like_dom_sf"/>
</dbReference>
<evidence type="ECO:0000259" key="1">
    <source>
        <dbReference type="Pfam" id="PF12680"/>
    </source>
</evidence>
<dbReference type="EMBL" id="JAPFFI010000007">
    <property type="protein sequence ID" value="KAJ6388618.1"/>
    <property type="molecule type" value="Genomic_DNA"/>
</dbReference>
<proteinExistence type="predicted"/>
<feature type="domain" description="SnoaL-like" evidence="1">
    <location>
        <begin position="88"/>
        <end position="185"/>
    </location>
</feature>
<dbReference type="PANTHER" id="PTHR33698">
    <property type="entry name" value="NUCLEAR TRANSPORT FACTOR 2 (NTF2)-LIKE PROTEIN"/>
    <property type="match status" value="1"/>
</dbReference>
<dbReference type="Gene3D" id="3.10.450.50">
    <property type="match status" value="1"/>
</dbReference>
<accession>A0ABQ9BN88</accession>
<evidence type="ECO:0000313" key="2">
    <source>
        <dbReference type="EMBL" id="KAJ6388618.1"/>
    </source>
</evidence>
<reference evidence="2" key="1">
    <citation type="submission" date="2022-10" db="EMBL/GenBank/DDBJ databases">
        <authorList>
            <person name="Hyden B.L."/>
            <person name="Feng K."/>
            <person name="Yates T."/>
            <person name="Jawdy S."/>
            <person name="Smart L.B."/>
            <person name="Muchero W."/>
        </authorList>
    </citation>
    <scope>NUCLEOTIDE SEQUENCE</scope>
    <source>
        <tissue evidence="2">Shoot tip</tissue>
    </source>
</reference>